<feature type="compositionally biased region" description="Polar residues" evidence="1">
    <location>
        <begin position="12"/>
        <end position="27"/>
    </location>
</feature>
<evidence type="ECO:0000313" key="3">
    <source>
        <dbReference type="EMBL" id="OAB78806.1"/>
    </source>
</evidence>
<protein>
    <recommendedName>
        <fullName evidence="2">eCIS core domain-containing protein</fullName>
    </recommendedName>
</protein>
<comment type="caution">
    <text evidence="3">The sequence shown here is derived from an EMBL/GenBank/DDBJ whole genome shotgun (WGS) entry which is preliminary data.</text>
</comment>
<keyword evidence="4" id="KW-1185">Reference proteome</keyword>
<evidence type="ECO:0000256" key="1">
    <source>
        <dbReference type="SAM" id="MobiDB-lite"/>
    </source>
</evidence>
<organism evidence="3 4">
    <name type="scientific">Cochleicola gelatinilyticus</name>
    <dbReference type="NCBI Taxonomy" id="1763537"/>
    <lineage>
        <taxon>Bacteria</taxon>
        <taxon>Pseudomonadati</taxon>
        <taxon>Bacteroidota</taxon>
        <taxon>Flavobacteriia</taxon>
        <taxon>Flavobacteriales</taxon>
        <taxon>Flavobacteriaceae</taxon>
        <taxon>Cochleicola</taxon>
    </lineage>
</organism>
<sequence>MRRLKKKKPNPIVSNASETSFFPSVQTKLTVGKTNDAHEKEADAMANRIVTKNTLDAPSSIQKKGAEEEEVQSKPLQISKKAALEEKEPSVQKKEGEEEESIQQKAATEEEESVQMKEKTKTDSLQSRLKKKKGNGRSLPKQLRLEMNESFNADFSSVRIHTDKEAAQLCEELGAQAFTYGNDIYFNEGKFNANSSEGKRLLAHELTHTLQQGAVKKKED</sequence>
<feature type="region of interest" description="Disordered" evidence="1">
    <location>
        <begin position="53"/>
        <end position="144"/>
    </location>
</feature>
<dbReference type="Pfam" id="PF13699">
    <property type="entry name" value="eCIS_core"/>
    <property type="match status" value="1"/>
</dbReference>
<feature type="compositionally biased region" description="Polar residues" evidence="1">
    <location>
        <begin position="53"/>
        <end position="62"/>
    </location>
</feature>
<feature type="region of interest" description="Disordered" evidence="1">
    <location>
        <begin position="1"/>
        <end position="27"/>
    </location>
</feature>
<dbReference type="OrthoDB" id="4317910at2"/>
<dbReference type="InterPro" id="IPR025295">
    <property type="entry name" value="eCIS_core_dom"/>
</dbReference>
<accession>A0A167HNU1</accession>
<dbReference type="AlphaFoldDB" id="A0A167HNU1"/>
<evidence type="ECO:0000313" key="4">
    <source>
        <dbReference type="Proteomes" id="UP000077013"/>
    </source>
</evidence>
<reference evidence="3 4" key="1">
    <citation type="submission" date="2016-02" db="EMBL/GenBank/DDBJ databases">
        <title>Ulvibacter sp. LPB0005, isolated from Thais luteostoma.</title>
        <authorList>
            <person name="Shin S.-K."/>
            <person name="Yi H."/>
        </authorList>
    </citation>
    <scope>NUCLEOTIDE SEQUENCE [LARGE SCALE GENOMIC DNA]</scope>
    <source>
        <strain evidence="3 4">LPB0005</strain>
    </source>
</reference>
<gene>
    <name evidence="3" type="ORF">ULVI_09505</name>
</gene>
<evidence type="ECO:0000259" key="2">
    <source>
        <dbReference type="Pfam" id="PF13699"/>
    </source>
</evidence>
<name>A0A167HNU1_9FLAO</name>
<dbReference type="Proteomes" id="UP000077013">
    <property type="component" value="Unassembled WGS sequence"/>
</dbReference>
<dbReference type="STRING" id="1763537.ULVI_09505"/>
<feature type="domain" description="eCIS core" evidence="2">
    <location>
        <begin position="139"/>
        <end position="213"/>
    </location>
</feature>
<proteinExistence type="predicted"/>
<dbReference type="EMBL" id="LRXL01000037">
    <property type="protein sequence ID" value="OAB78806.1"/>
    <property type="molecule type" value="Genomic_DNA"/>
</dbReference>
<dbReference type="RefSeq" id="WP_068592160.1">
    <property type="nucleotide sequence ID" value="NZ_LRXL01000037.1"/>
</dbReference>
<feature type="compositionally biased region" description="Basic and acidic residues" evidence="1">
    <location>
        <begin position="82"/>
        <end position="96"/>
    </location>
</feature>